<evidence type="ECO:0000313" key="1">
    <source>
        <dbReference type="EMBL" id="KAI5667666.1"/>
    </source>
</evidence>
<name>A0ACC0B4T5_CATRO</name>
<accession>A0ACC0B4T5</accession>
<gene>
    <name evidence="1" type="ORF">M9H77_17519</name>
</gene>
<sequence>MELVVYAQLLEEAPTILLRNLCFEKLDVNAIYTHLKEEKTPNVELKTLPSNLRFHQKVLKHLNQTWKMSCIMCNKPWKDWSKNYVPSKGYNCRGYSCGRSSQTLGTISRPLSYNNLKLPLYGVLLVLMIMKHGSKKWNHCSILMIDKIQPQFFNILTTTCRIKPNHGMKVKEEGMEKELSLSYEDTSMSLSLNPFLLCHELSSKELKLFLELYNSYMSLSKIHIFFGSYVESGYVERVRWFSCSLCGVFHAKLKGEFVENCDYVSSFLFASMKNFDGFILSIQILRLVL</sequence>
<reference evidence="2" key="1">
    <citation type="journal article" date="2023" name="Nat. Plants">
        <title>Single-cell RNA sequencing provides a high-resolution roadmap for understanding the multicellular compartmentation of specialized metabolism.</title>
        <authorList>
            <person name="Sun S."/>
            <person name="Shen X."/>
            <person name="Li Y."/>
            <person name="Li Y."/>
            <person name="Wang S."/>
            <person name="Li R."/>
            <person name="Zhang H."/>
            <person name="Shen G."/>
            <person name="Guo B."/>
            <person name="Wei J."/>
            <person name="Xu J."/>
            <person name="St-Pierre B."/>
            <person name="Chen S."/>
            <person name="Sun C."/>
        </authorList>
    </citation>
    <scope>NUCLEOTIDE SEQUENCE [LARGE SCALE GENOMIC DNA]</scope>
</reference>
<keyword evidence="2" id="KW-1185">Reference proteome</keyword>
<protein>
    <submittedName>
        <fullName evidence="1">Uncharacterized protein</fullName>
    </submittedName>
</protein>
<organism evidence="1 2">
    <name type="scientific">Catharanthus roseus</name>
    <name type="common">Madagascar periwinkle</name>
    <name type="synonym">Vinca rosea</name>
    <dbReference type="NCBI Taxonomy" id="4058"/>
    <lineage>
        <taxon>Eukaryota</taxon>
        <taxon>Viridiplantae</taxon>
        <taxon>Streptophyta</taxon>
        <taxon>Embryophyta</taxon>
        <taxon>Tracheophyta</taxon>
        <taxon>Spermatophyta</taxon>
        <taxon>Magnoliopsida</taxon>
        <taxon>eudicotyledons</taxon>
        <taxon>Gunneridae</taxon>
        <taxon>Pentapetalae</taxon>
        <taxon>asterids</taxon>
        <taxon>lamiids</taxon>
        <taxon>Gentianales</taxon>
        <taxon>Apocynaceae</taxon>
        <taxon>Rauvolfioideae</taxon>
        <taxon>Vinceae</taxon>
        <taxon>Catharanthinae</taxon>
        <taxon>Catharanthus</taxon>
    </lineage>
</organism>
<evidence type="ECO:0000313" key="2">
    <source>
        <dbReference type="Proteomes" id="UP001060085"/>
    </source>
</evidence>
<dbReference type="Proteomes" id="UP001060085">
    <property type="component" value="Linkage Group LG04"/>
</dbReference>
<comment type="caution">
    <text evidence="1">The sequence shown here is derived from an EMBL/GenBank/DDBJ whole genome shotgun (WGS) entry which is preliminary data.</text>
</comment>
<dbReference type="EMBL" id="CM044704">
    <property type="protein sequence ID" value="KAI5667666.1"/>
    <property type="molecule type" value="Genomic_DNA"/>
</dbReference>
<proteinExistence type="predicted"/>